<dbReference type="PANTHER" id="PTHR32179:SF3">
    <property type="entry name" value="NICOTINATE-NUCLEOTIDE PYROPHOSPHORYLASE [CARBOXYLATING]"/>
    <property type="match status" value="1"/>
</dbReference>
<dbReference type="PANTHER" id="PTHR32179">
    <property type="entry name" value="NICOTINATE-NUCLEOTIDE PYROPHOSPHORYLASE [CARBOXYLATING]"/>
    <property type="match status" value="1"/>
</dbReference>
<dbReference type="EMBL" id="VSSQ01003130">
    <property type="protein sequence ID" value="MPM19197.1"/>
    <property type="molecule type" value="Genomic_DNA"/>
</dbReference>
<dbReference type="EC" id="2.4.2.19" evidence="6"/>
<dbReference type="SUPFAM" id="SSF54675">
    <property type="entry name" value="Nicotinate/Quinolinate PRTase N-terminal domain-like"/>
    <property type="match status" value="1"/>
</dbReference>
<dbReference type="Pfam" id="PF02749">
    <property type="entry name" value="QRPTase_N"/>
    <property type="match status" value="1"/>
</dbReference>
<dbReference type="InterPro" id="IPR037128">
    <property type="entry name" value="Quinolinate_PRibosylTase_N_sf"/>
</dbReference>
<dbReference type="GO" id="GO:0034213">
    <property type="term" value="P:quinolinate catabolic process"/>
    <property type="evidence" value="ECO:0007669"/>
    <property type="project" value="TreeGrafter"/>
</dbReference>
<organism evidence="6">
    <name type="scientific">bioreactor metagenome</name>
    <dbReference type="NCBI Taxonomy" id="1076179"/>
    <lineage>
        <taxon>unclassified sequences</taxon>
        <taxon>metagenomes</taxon>
        <taxon>ecological metagenomes</taxon>
    </lineage>
</organism>
<dbReference type="AlphaFoldDB" id="A0A644XTG2"/>
<reference evidence="6" key="1">
    <citation type="submission" date="2019-08" db="EMBL/GenBank/DDBJ databases">
        <authorList>
            <person name="Kucharzyk K."/>
            <person name="Murdoch R.W."/>
            <person name="Higgins S."/>
            <person name="Loffler F."/>
        </authorList>
    </citation>
    <scope>NUCLEOTIDE SEQUENCE</scope>
</reference>
<dbReference type="InterPro" id="IPR027277">
    <property type="entry name" value="NadC/ModD"/>
</dbReference>
<evidence type="ECO:0000256" key="2">
    <source>
        <dbReference type="ARBA" id="ARBA00022676"/>
    </source>
</evidence>
<name>A0A644XTG2_9ZZZZ</name>
<dbReference type="InterPro" id="IPR036068">
    <property type="entry name" value="Nicotinate_pribotase-like_C"/>
</dbReference>
<gene>
    <name evidence="6" type="primary">nadC_18</name>
    <name evidence="6" type="ORF">SDC9_65615</name>
</gene>
<evidence type="ECO:0000259" key="4">
    <source>
        <dbReference type="Pfam" id="PF01729"/>
    </source>
</evidence>
<dbReference type="GO" id="GO:0005737">
    <property type="term" value="C:cytoplasm"/>
    <property type="evidence" value="ECO:0007669"/>
    <property type="project" value="TreeGrafter"/>
</dbReference>
<feature type="domain" description="Quinolinate phosphoribosyl transferase N-terminal" evidence="5">
    <location>
        <begin position="36"/>
        <end position="111"/>
    </location>
</feature>
<dbReference type="Gene3D" id="3.90.1170.20">
    <property type="entry name" value="Quinolinate phosphoribosyl transferase, N-terminal domain"/>
    <property type="match status" value="1"/>
</dbReference>
<sequence length="294" mass="31609">MPPSFTFFVRTSFVIIEPHAKEYAMIDIRDQLFHHLDTKRFVATLTAERAGVLSGAEDAYRLAESIGVELKLNKTEGAPVSHLEVIGHLSGAAKHIAQAEESLIGTLAKASGIATAANTAMLLADGRVGIVCGGWKKMPPELKHVVRRAIASGGASFRITEPPMLYLDKNFIRMLGSIPQALEACAPFEGHARVVQIKGLACPIEEEAEQAVRGGCDILMVDTGDLETLDRCAVKVRQLGARGSLKLAFAGGIKLTHIPDICTHDIDILCVGKEIVDAPLLDIRLDVVGAESWD</sequence>
<dbReference type="Gene3D" id="3.20.20.70">
    <property type="entry name" value="Aldolase class I"/>
    <property type="match status" value="1"/>
</dbReference>
<dbReference type="SUPFAM" id="SSF51690">
    <property type="entry name" value="Nicotinate/Quinolinate PRTase C-terminal domain-like"/>
    <property type="match status" value="1"/>
</dbReference>
<dbReference type="InterPro" id="IPR022412">
    <property type="entry name" value="Quinolinate_PRibosylTrfase_N"/>
</dbReference>
<evidence type="ECO:0000256" key="3">
    <source>
        <dbReference type="ARBA" id="ARBA00022679"/>
    </source>
</evidence>
<dbReference type="GO" id="GO:0004514">
    <property type="term" value="F:nicotinate-nucleotide diphosphorylase (carboxylating) activity"/>
    <property type="evidence" value="ECO:0007669"/>
    <property type="project" value="UniProtKB-EC"/>
</dbReference>
<dbReference type="InterPro" id="IPR013785">
    <property type="entry name" value="Aldolase_TIM"/>
</dbReference>
<proteinExistence type="inferred from homology"/>
<evidence type="ECO:0000313" key="6">
    <source>
        <dbReference type="EMBL" id="MPM19197.1"/>
    </source>
</evidence>
<accession>A0A644XTG2</accession>
<keyword evidence="3 6" id="KW-0808">Transferase</keyword>
<protein>
    <submittedName>
        <fullName evidence="6">Putative nicotinate-nucleotide pyrophosphorylase [carboxylating]</fullName>
        <ecNumber evidence="6">2.4.2.19</ecNumber>
    </submittedName>
</protein>
<dbReference type="InterPro" id="IPR002638">
    <property type="entry name" value="Quinolinate_PRibosylTrfase_C"/>
</dbReference>
<evidence type="ECO:0000259" key="5">
    <source>
        <dbReference type="Pfam" id="PF02749"/>
    </source>
</evidence>
<comment type="caution">
    <text evidence="6">The sequence shown here is derived from an EMBL/GenBank/DDBJ whole genome shotgun (WGS) entry which is preliminary data.</text>
</comment>
<keyword evidence="2 6" id="KW-0328">Glycosyltransferase</keyword>
<feature type="domain" description="Quinolinate phosphoribosyl transferase C-terminal" evidence="4">
    <location>
        <begin position="113"/>
        <end position="286"/>
    </location>
</feature>
<comment type="similarity">
    <text evidence="1">Belongs to the NadC/ModD family.</text>
</comment>
<dbReference type="Pfam" id="PF01729">
    <property type="entry name" value="QRPTase_C"/>
    <property type="match status" value="1"/>
</dbReference>
<evidence type="ECO:0000256" key="1">
    <source>
        <dbReference type="ARBA" id="ARBA00009400"/>
    </source>
</evidence>
<dbReference type="GO" id="GO:0009435">
    <property type="term" value="P:NAD+ biosynthetic process"/>
    <property type="evidence" value="ECO:0007669"/>
    <property type="project" value="InterPro"/>
</dbReference>